<evidence type="ECO:0000313" key="3">
    <source>
        <dbReference type="WBParaSite" id="ACRNAN_scaffold470.g23630.t1"/>
    </source>
</evidence>
<organism evidence="2 3">
    <name type="scientific">Acrobeloides nanus</name>
    <dbReference type="NCBI Taxonomy" id="290746"/>
    <lineage>
        <taxon>Eukaryota</taxon>
        <taxon>Metazoa</taxon>
        <taxon>Ecdysozoa</taxon>
        <taxon>Nematoda</taxon>
        <taxon>Chromadorea</taxon>
        <taxon>Rhabditida</taxon>
        <taxon>Tylenchina</taxon>
        <taxon>Cephalobomorpha</taxon>
        <taxon>Cephaloboidea</taxon>
        <taxon>Cephalobidae</taxon>
        <taxon>Acrobeloides</taxon>
    </lineage>
</organism>
<keyword evidence="1" id="KW-0732">Signal</keyword>
<reference evidence="3" key="1">
    <citation type="submission" date="2022-11" db="UniProtKB">
        <authorList>
            <consortium name="WormBaseParasite"/>
        </authorList>
    </citation>
    <scope>IDENTIFICATION</scope>
</reference>
<proteinExistence type="predicted"/>
<evidence type="ECO:0000313" key="2">
    <source>
        <dbReference type="Proteomes" id="UP000887540"/>
    </source>
</evidence>
<accession>A0A914DYZ9</accession>
<name>A0A914DYZ9_9BILA</name>
<protein>
    <submittedName>
        <fullName evidence="3">Uncharacterized protein</fullName>
    </submittedName>
</protein>
<dbReference type="Proteomes" id="UP000887540">
    <property type="component" value="Unplaced"/>
</dbReference>
<dbReference type="WBParaSite" id="ACRNAN_scaffold470.g23630.t1">
    <property type="protein sequence ID" value="ACRNAN_scaffold470.g23630.t1"/>
    <property type="gene ID" value="ACRNAN_scaffold470.g23630"/>
</dbReference>
<sequence length="178" mass="20337">MQSLFIATIIFSIFCFAGKSDAAAKKSDDNDASNRVNAPGVNEYLVATFEVATTFTSQNDGIKVQKLAYNIIRPYWWWCFRICTYHYYNGYFWVVRYTIIYRYPCWPWYYALNAVVNADGSRAAASDDGTNDRFDIVAIGKEALNTDPLNIRSICVIFNDKIFEYVSKCYAEDAVCSA</sequence>
<feature type="signal peptide" evidence="1">
    <location>
        <begin position="1"/>
        <end position="22"/>
    </location>
</feature>
<feature type="chain" id="PRO_5037252526" evidence="1">
    <location>
        <begin position="23"/>
        <end position="178"/>
    </location>
</feature>
<evidence type="ECO:0000256" key="1">
    <source>
        <dbReference type="SAM" id="SignalP"/>
    </source>
</evidence>
<keyword evidence="2" id="KW-1185">Reference proteome</keyword>
<dbReference type="AlphaFoldDB" id="A0A914DYZ9"/>